<dbReference type="Gene3D" id="3.20.20.70">
    <property type="entry name" value="Aldolase class I"/>
    <property type="match status" value="1"/>
</dbReference>
<name>A0ABS0D242_9NOCA</name>
<dbReference type="RefSeq" id="WP_195134090.1">
    <property type="nucleotide sequence ID" value="NZ_JADLQX010000075.1"/>
</dbReference>
<evidence type="ECO:0000313" key="2">
    <source>
        <dbReference type="EMBL" id="MBF6302910.1"/>
    </source>
</evidence>
<sequence length="221" mass="23619">MAPHSGATPQLTSTQALEADGTIKGCPSLPTTSYSGGNVRDRSVRDIWTSTPELSFARADRTAELWGFCRGCYYARVCQAGCTWTSHSLVGKPGNNPYCHYRALELDARGMRERVVRRLPAPGTPFDHGEFDVVCEPTGRPARAAAHPNGPPVPMADHDGTLVLCYTCCCYVYSGTSQCPHCGADVEASQRKHEKALADSKSAAARLAVALNMLGAGDSAE</sequence>
<reference evidence="2 3" key="1">
    <citation type="submission" date="2020-10" db="EMBL/GenBank/DDBJ databases">
        <title>Identification of Nocardia species via Next-generation sequencing and recognition of intraspecies genetic diversity.</title>
        <authorList>
            <person name="Li P."/>
            <person name="Li P."/>
            <person name="Lu B."/>
        </authorList>
    </citation>
    <scope>NUCLEOTIDE SEQUENCE [LARGE SCALE GENOMIC DNA]</scope>
    <source>
        <strain evidence="2 3">BJ06-0157</strain>
    </source>
</reference>
<evidence type="ECO:0000313" key="3">
    <source>
        <dbReference type="Proteomes" id="UP000702209"/>
    </source>
</evidence>
<protein>
    <submittedName>
        <fullName evidence="2">SPASM domain-containing protein</fullName>
    </submittedName>
</protein>
<dbReference type="InterPro" id="IPR013785">
    <property type="entry name" value="Aldolase_TIM"/>
</dbReference>
<comment type="caution">
    <text evidence="2">The sequence shown here is derived from an EMBL/GenBank/DDBJ whole genome shotgun (WGS) entry which is preliminary data.</text>
</comment>
<feature type="domain" description="4Fe4S-binding SPASM" evidence="1">
    <location>
        <begin position="16"/>
        <end position="73"/>
    </location>
</feature>
<dbReference type="NCBIfam" id="TIGR04085">
    <property type="entry name" value="rSAM_more_4Fe4S"/>
    <property type="match status" value="1"/>
</dbReference>
<dbReference type="InterPro" id="IPR058240">
    <property type="entry name" value="rSAM_sf"/>
</dbReference>
<dbReference type="EMBL" id="JADLQX010000075">
    <property type="protein sequence ID" value="MBF6302910.1"/>
    <property type="molecule type" value="Genomic_DNA"/>
</dbReference>
<dbReference type="Proteomes" id="UP000702209">
    <property type="component" value="Unassembled WGS sequence"/>
</dbReference>
<evidence type="ECO:0000259" key="1">
    <source>
        <dbReference type="Pfam" id="PF13186"/>
    </source>
</evidence>
<proteinExistence type="predicted"/>
<keyword evidence="3" id="KW-1185">Reference proteome</keyword>
<dbReference type="SUPFAM" id="SSF102114">
    <property type="entry name" value="Radical SAM enzymes"/>
    <property type="match status" value="1"/>
</dbReference>
<dbReference type="InterPro" id="IPR023885">
    <property type="entry name" value="4Fe4S-binding_SPASM_dom"/>
</dbReference>
<dbReference type="Pfam" id="PF13186">
    <property type="entry name" value="SPASM"/>
    <property type="match status" value="1"/>
</dbReference>
<gene>
    <name evidence="2" type="ORF">IU459_36145</name>
</gene>
<accession>A0ABS0D242</accession>
<organism evidence="2 3">
    <name type="scientific">Nocardia amamiensis</name>
    <dbReference type="NCBI Taxonomy" id="404578"/>
    <lineage>
        <taxon>Bacteria</taxon>
        <taxon>Bacillati</taxon>
        <taxon>Actinomycetota</taxon>
        <taxon>Actinomycetes</taxon>
        <taxon>Mycobacteriales</taxon>
        <taxon>Nocardiaceae</taxon>
        <taxon>Nocardia</taxon>
    </lineage>
</organism>